<reference evidence="1 4" key="2">
    <citation type="submission" date="2018-01" db="EMBL/GenBank/DDBJ databases">
        <title>Species boundaries and ecological features among Paraburkholderia terrae DSMZ17804T, P. hospita DSMZ17164T and P. caribensis DSMZ13236T.</title>
        <authorList>
            <person name="Pratama A.A."/>
        </authorList>
    </citation>
    <scope>NUCLEOTIDE SEQUENCE [LARGE SCALE GENOMIC DNA]</scope>
    <source>
        <strain evidence="1 4">DSM 17164</strain>
    </source>
</reference>
<dbReference type="EMBL" id="AKAU01000213">
    <property type="protein sequence ID" value="EIM96038.1"/>
    <property type="molecule type" value="Genomic_DNA"/>
</dbReference>
<gene>
    <name evidence="1" type="ORF">C2L64_23200</name>
    <name evidence="2" type="ORF">WQE_36530</name>
</gene>
<dbReference type="KEGG" id="phs:C2L64_23200"/>
<reference evidence="2 3" key="1">
    <citation type="journal article" date="2012" name="J. Bacteriol.">
        <title>Draft Genome Sequence of the Soil Bacterium Burkholderia terrae Strain BS001, Which Interacts with Fungal Surface Structures.</title>
        <authorList>
            <person name="Nazir R."/>
            <person name="Hansen M.A."/>
            <person name="Sorensen S."/>
            <person name="van Elsas J.D."/>
        </authorList>
    </citation>
    <scope>NUCLEOTIDE SEQUENCE [LARGE SCALE GENOMIC DNA]</scope>
    <source>
        <strain evidence="2 3">BS001</strain>
    </source>
</reference>
<proteinExistence type="predicted"/>
<dbReference type="Proteomes" id="UP000236649">
    <property type="component" value="Chromosome 2"/>
</dbReference>
<protein>
    <submittedName>
        <fullName evidence="1">Uncharacterized protein</fullName>
    </submittedName>
</protein>
<name>A0AAN1ML87_9BURK</name>
<accession>A0AAN1ML87</accession>
<evidence type="ECO:0000313" key="4">
    <source>
        <dbReference type="Proteomes" id="UP000236649"/>
    </source>
</evidence>
<dbReference type="RefSeq" id="WP_007590010.1">
    <property type="nucleotide sequence ID" value="NZ_AKAU01000213.1"/>
</dbReference>
<evidence type="ECO:0000313" key="2">
    <source>
        <dbReference type="EMBL" id="EIM96038.1"/>
    </source>
</evidence>
<dbReference type="EMBL" id="CP026106">
    <property type="protein sequence ID" value="AUT71215.1"/>
    <property type="molecule type" value="Genomic_DNA"/>
</dbReference>
<keyword evidence="3" id="KW-1185">Reference proteome</keyword>
<evidence type="ECO:0000313" key="1">
    <source>
        <dbReference type="EMBL" id="AUT71215.1"/>
    </source>
</evidence>
<dbReference type="Proteomes" id="UP000004980">
    <property type="component" value="Unassembled WGS sequence"/>
</dbReference>
<dbReference type="AlphaFoldDB" id="A0AAN1ML87"/>
<dbReference type="GeneID" id="55531226"/>
<organism evidence="1 4">
    <name type="scientific">Paraburkholderia hospita</name>
    <dbReference type="NCBI Taxonomy" id="169430"/>
    <lineage>
        <taxon>Bacteria</taxon>
        <taxon>Pseudomonadati</taxon>
        <taxon>Pseudomonadota</taxon>
        <taxon>Betaproteobacteria</taxon>
        <taxon>Burkholderiales</taxon>
        <taxon>Burkholderiaceae</taxon>
        <taxon>Paraburkholderia</taxon>
    </lineage>
</organism>
<sequence length="64" mass="6892">MTMKISIVMAIWRNSFHYPLLRLPAGAGIASVFSQMVANRIAPDTHRDQAIGDELSTALAAAPP</sequence>
<evidence type="ECO:0000313" key="3">
    <source>
        <dbReference type="Proteomes" id="UP000004980"/>
    </source>
</evidence>